<name>A0ABS9M798_9FIRM</name>
<reference evidence="1 2" key="1">
    <citation type="submission" date="2022-01" db="EMBL/GenBank/DDBJ databases">
        <title>Collection of gut derived symbiotic bacterial strains cultured from healthy donors.</title>
        <authorList>
            <person name="Lin H."/>
            <person name="Kohout C."/>
            <person name="Waligurski E."/>
            <person name="Pamer E.G."/>
        </authorList>
    </citation>
    <scope>NUCLEOTIDE SEQUENCE [LARGE SCALE GENOMIC DNA]</scope>
    <source>
        <strain evidence="1 2">DFI.3.7</strain>
    </source>
</reference>
<gene>
    <name evidence="1" type="ORF">L0P79_04855</name>
</gene>
<organism evidence="1 2">
    <name type="scientific">Intestinimonas massiliensis</name>
    <name type="common">ex Afouda et al. 2020</name>
    <dbReference type="NCBI Taxonomy" id="1673721"/>
    <lineage>
        <taxon>Bacteria</taxon>
        <taxon>Bacillati</taxon>
        <taxon>Bacillota</taxon>
        <taxon>Clostridia</taxon>
        <taxon>Eubacteriales</taxon>
        <taxon>Intestinimonas</taxon>
    </lineage>
</organism>
<keyword evidence="2" id="KW-1185">Reference proteome</keyword>
<sequence length="216" mass="24381">MNATQRQPLSHPYVSYASDLDANLYAPLESAIQEPYPLSFTRMLNSSWSRGIDVVLQEGPYTTYIAEYPGYAKDCQYFSLELSFMNHGFVDSGWLLDSPVHFFLLYFPVGEEGEPPTKLKALLVAKARLLQELSRRGFDRAMLADRDEMLRQGNMPGVFKTADPGISIFYKTDGERKPVYIRIDTSILESIAVGNFIVPVGDGHEELQGTWLGRQI</sequence>
<dbReference type="EMBL" id="JAKNJB010000006">
    <property type="protein sequence ID" value="MCG4526405.1"/>
    <property type="molecule type" value="Genomic_DNA"/>
</dbReference>
<dbReference type="Proteomes" id="UP001200313">
    <property type="component" value="Unassembled WGS sequence"/>
</dbReference>
<evidence type="ECO:0000313" key="1">
    <source>
        <dbReference type="EMBL" id="MCG4526405.1"/>
    </source>
</evidence>
<accession>A0ABS9M798</accession>
<comment type="caution">
    <text evidence="1">The sequence shown here is derived from an EMBL/GenBank/DDBJ whole genome shotgun (WGS) entry which is preliminary data.</text>
</comment>
<dbReference type="RefSeq" id="WP_238073425.1">
    <property type="nucleotide sequence ID" value="NZ_JAKNJB010000006.1"/>
</dbReference>
<evidence type="ECO:0000313" key="2">
    <source>
        <dbReference type="Proteomes" id="UP001200313"/>
    </source>
</evidence>
<protein>
    <submittedName>
        <fullName evidence="1">Uncharacterized protein</fullName>
    </submittedName>
</protein>
<proteinExistence type="predicted"/>